<comment type="caution">
    <text evidence="1">The sequence shown here is derived from an EMBL/GenBank/DDBJ whole genome shotgun (WGS) entry which is preliminary data.</text>
</comment>
<organism evidence="1 2">
    <name type="scientific">Vermiconidia calcicola</name>
    <dbReference type="NCBI Taxonomy" id="1690605"/>
    <lineage>
        <taxon>Eukaryota</taxon>
        <taxon>Fungi</taxon>
        <taxon>Dikarya</taxon>
        <taxon>Ascomycota</taxon>
        <taxon>Pezizomycotina</taxon>
        <taxon>Dothideomycetes</taxon>
        <taxon>Dothideomycetidae</taxon>
        <taxon>Mycosphaerellales</taxon>
        <taxon>Extremaceae</taxon>
        <taxon>Vermiconidia</taxon>
    </lineage>
</organism>
<evidence type="ECO:0000313" key="2">
    <source>
        <dbReference type="Proteomes" id="UP001281147"/>
    </source>
</evidence>
<gene>
    <name evidence="1" type="ORF">LTR37_005721</name>
</gene>
<reference evidence="1" key="1">
    <citation type="submission" date="2023-07" db="EMBL/GenBank/DDBJ databases">
        <title>Black Yeasts Isolated from many extreme environments.</title>
        <authorList>
            <person name="Coleine C."/>
            <person name="Stajich J.E."/>
            <person name="Selbmann L."/>
        </authorList>
    </citation>
    <scope>NUCLEOTIDE SEQUENCE</scope>
    <source>
        <strain evidence="1">CCFEE 5714</strain>
    </source>
</reference>
<dbReference type="EMBL" id="JAUTXU010000036">
    <property type="protein sequence ID" value="KAK3717654.1"/>
    <property type="molecule type" value="Genomic_DNA"/>
</dbReference>
<keyword evidence="2" id="KW-1185">Reference proteome</keyword>
<dbReference type="Proteomes" id="UP001281147">
    <property type="component" value="Unassembled WGS sequence"/>
</dbReference>
<evidence type="ECO:0000313" key="1">
    <source>
        <dbReference type="EMBL" id="KAK3717654.1"/>
    </source>
</evidence>
<accession>A0ACC3NK99</accession>
<sequence length="360" mass="40103">MPPPENGNLPISFVDLIAVDRLGSNTFKSNALAFGPANGNRTYGGHVYMQAAYAAAQTVAEGMVLHNITGWFLLAGKANERFIYTVRRIRDGGYSTRGVDVVQESDPNGMCFTCICSFKRPEKKASKKVDLLPQMDLRKTYAAALGSLRPGEHPEMPGVDAPWYWEFSRRNNGYTDPFPGLHLHKVDMDAYNANKPPLDKKNLKYYSVRHPETMPNVQSDPNLHLCAHLYASDRNSLFVISNHLGVGNDYSQIASLSHTVIFHTDHCAPEEFSMLDPSTGQARWFCQEAWTGGARHGRGLHETRIWSDEDGSQIASSIQDGMVRLKQDDGEGKAGFSPEGMIRQLEKDMQQKHTEGNSKL</sequence>
<name>A0ACC3NK99_9PEZI</name>
<protein>
    <submittedName>
        <fullName evidence="1">Uncharacterized protein</fullName>
    </submittedName>
</protein>
<proteinExistence type="predicted"/>